<keyword evidence="8 12" id="KW-0472">Membrane</keyword>
<accession>A0A7X2MKY5</accession>
<proteinExistence type="inferred from homology"/>
<evidence type="ECO:0000256" key="11">
    <source>
        <dbReference type="ARBA" id="ARBA00034287"/>
    </source>
</evidence>
<comment type="similarity">
    <text evidence="2">Belongs to the DcuA/DcuB transporter (TC 2.A.13.1) family.</text>
</comment>
<evidence type="ECO:0000256" key="12">
    <source>
        <dbReference type="SAM" id="Phobius"/>
    </source>
</evidence>
<feature type="transmembrane region" description="Helical" evidence="12">
    <location>
        <begin position="6"/>
        <end position="39"/>
    </location>
</feature>
<keyword evidence="7 12" id="KW-1133">Transmembrane helix</keyword>
<evidence type="ECO:0000256" key="7">
    <source>
        <dbReference type="ARBA" id="ARBA00022989"/>
    </source>
</evidence>
<dbReference type="AlphaFoldDB" id="A0A7X2MKY5"/>
<evidence type="ECO:0008006" key="15">
    <source>
        <dbReference type="Google" id="ProtNLM"/>
    </source>
</evidence>
<dbReference type="InterPro" id="IPR004668">
    <property type="entry name" value="Anaer_Dcu_memb_transpt"/>
</dbReference>
<comment type="caution">
    <text evidence="13">The sequence shown here is derived from an EMBL/GenBank/DDBJ whole genome shotgun (WGS) entry which is preliminary data.</text>
</comment>
<gene>
    <name evidence="13" type="ORF">GKC49_07730</name>
</gene>
<reference evidence="13 14" key="1">
    <citation type="submission" date="2019-11" db="EMBL/GenBank/DDBJ databases">
        <title>Draft Genome Sequence of Plant Growth-Promoting Rhizosphere-Associated Bacteria.</title>
        <authorList>
            <person name="Vasilyev I.Y."/>
            <person name="Radchenko V."/>
            <person name="Ilnitskaya E.V."/>
        </authorList>
    </citation>
    <scope>NUCLEOTIDE SEQUENCE [LARGE SCALE GENOMIC DNA]</scope>
    <source>
        <strain evidence="13 14">VRA_MhP_f</strain>
    </source>
</reference>
<evidence type="ECO:0000256" key="9">
    <source>
        <dbReference type="ARBA" id="ARBA00034237"/>
    </source>
</evidence>
<keyword evidence="5" id="KW-0997">Cell inner membrane</keyword>
<dbReference type="Pfam" id="PF03605">
    <property type="entry name" value="DcuA_DcuB"/>
    <property type="match status" value="1"/>
</dbReference>
<evidence type="ECO:0000313" key="13">
    <source>
        <dbReference type="EMBL" id="MSE15029.1"/>
    </source>
</evidence>
<organism evidence="13 14">
    <name type="scientific">Enterobacter agglomerans</name>
    <name type="common">Erwinia herbicola</name>
    <name type="synonym">Pantoea agglomerans</name>
    <dbReference type="NCBI Taxonomy" id="549"/>
    <lineage>
        <taxon>Bacteria</taxon>
        <taxon>Pseudomonadati</taxon>
        <taxon>Pseudomonadota</taxon>
        <taxon>Gammaproteobacteria</taxon>
        <taxon>Enterobacterales</taxon>
        <taxon>Erwiniaceae</taxon>
        <taxon>Pantoea</taxon>
        <taxon>Pantoea agglomerans group</taxon>
    </lineage>
</organism>
<dbReference type="GO" id="GO:0015556">
    <property type="term" value="F:C4-dicarboxylate transmembrane transporter activity"/>
    <property type="evidence" value="ECO:0007669"/>
    <property type="project" value="InterPro"/>
</dbReference>
<dbReference type="EMBL" id="WKLC01000244">
    <property type="protein sequence ID" value="MSE15029.1"/>
    <property type="molecule type" value="Genomic_DNA"/>
</dbReference>
<feature type="non-terminal residue" evidence="13">
    <location>
        <position position="42"/>
    </location>
</feature>
<evidence type="ECO:0000256" key="3">
    <source>
        <dbReference type="ARBA" id="ARBA00022448"/>
    </source>
</evidence>
<dbReference type="Proteomes" id="UP000461948">
    <property type="component" value="Unassembled WGS sequence"/>
</dbReference>
<name>A0A7X2MKY5_ENTAG</name>
<keyword evidence="4" id="KW-1003">Cell membrane</keyword>
<keyword evidence="6 12" id="KW-0812">Transmembrane</keyword>
<comment type="subcellular location">
    <subcellularLocation>
        <location evidence="1">Cell inner membrane</location>
        <topology evidence="1">Multi-pass membrane protein</topology>
    </subcellularLocation>
</comment>
<evidence type="ECO:0000256" key="10">
    <source>
        <dbReference type="ARBA" id="ARBA00034284"/>
    </source>
</evidence>
<evidence type="ECO:0000256" key="4">
    <source>
        <dbReference type="ARBA" id="ARBA00022475"/>
    </source>
</evidence>
<evidence type="ECO:0000256" key="5">
    <source>
        <dbReference type="ARBA" id="ARBA00022519"/>
    </source>
</evidence>
<comment type="catalytic activity">
    <reaction evidence="10">
        <text>(S)-malate(in) + succinate(out) = (S)-malate(out) + succinate(in)</text>
        <dbReference type="Rhea" id="RHEA:29327"/>
        <dbReference type="ChEBI" id="CHEBI:15589"/>
        <dbReference type="ChEBI" id="CHEBI:30031"/>
    </reaction>
    <physiologicalReaction direction="right-to-left" evidence="10">
        <dbReference type="Rhea" id="RHEA:29329"/>
    </physiologicalReaction>
</comment>
<dbReference type="GO" id="GO:0005886">
    <property type="term" value="C:plasma membrane"/>
    <property type="evidence" value="ECO:0007669"/>
    <property type="project" value="UniProtKB-SubCell"/>
</dbReference>
<evidence type="ECO:0000256" key="2">
    <source>
        <dbReference type="ARBA" id="ARBA00006413"/>
    </source>
</evidence>
<evidence type="ECO:0000313" key="14">
    <source>
        <dbReference type="Proteomes" id="UP000461948"/>
    </source>
</evidence>
<evidence type="ECO:0000256" key="8">
    <source>
        <dbReference type="ARBA" id="ARBA00023136"/>
    </source>
</evidence>
<sequence>MFVVELLIVLMAIWLGARLGGIGIGFAGGMGVLILTLGFGMA</sequence>
<protein>
    <recommendedName>
        <fullName evidence="15">Anaerobic C4-dicarboxylate transporter</fullName>
    </recommendedName>
</protein>
<evidence type="ECO:0000256" key="1">
    <source>
        <dbReference type="ARBA" id="ARBA00004429"/>
    </source>
</evidence>
<keyword evidence="3" id="KW-0813">Transport</keyword>
<evidence type="ECO:0000256" key="6">
    <source>
        <dbReference type="ARBA" id="ARBA00022692"/>
    </source>
</evidence>
<comment type="catalytic activity">
    <reaction evidence="11">
        <text>fumarate(in) + succinate(out) = fumarate(out) + succinate(in)</text>
        <dbReference type="Rhea" id="RHEA:29323"/>
        <dbReference type="ChEBI" id="CHEBI:29806"/>
        <dbReference type="ChEBI" id="CHEBI:30031"/>
    </reaction>
    <physiologicalReaction direction="right-to-left" evidence="11">
        <dbReference type="Rhea" id="RHEA:29325"/>
    </physiologicalReaction>
</comment>
<comment type="catalytic activity">
    <reaction evidence="9">
        <text>L-aspartate(in) + succinate(out) = L-aspartate(out) + succinate(in)</text>
        <dbReference type="Rhea" id="RHEA:29343"/>
        <dbReference type="ChEBI" id="CHEBI:29991"/>
        <dbReference type="ChEBI" id="CHEBI:30031"/>
    </reaction>
    <physiologicalReaction direction="right-to-left" evidence="9">
        <dbReference type="Rhea" id="RHEA:29345"/>
    </physiologicalReaction>
</comment>